<dbReference type="Proteomes" id="UP000002640">
    <property type="component" value="Unassembled WGS sequence"/>
</dbReference>
<dbReference type="PANTHER" id="PTHR33050:SF7">
    <property type="entry name" value="RIBONUCLEASE H"/>
    <property type="match status" value="1"/>
</dbReference>
<sequence>MNRLLDLLRRFVFDNQRADRANTSERVTRTLQYANVYLGRAVAHLSEDSPTSWRDFCANTEAIEYRSVEWLLVLQNLTPTPQSQPAPLRAPPQAGQRRRAQNSRPQAITDNIRALVPRRSDGQQRPDVAGRVIHDLSFPAGASVNDHTDAESVPTAEYKHCAAIARAILAQKERFPGCSIKILLGDDVAAAFRNLGTHNHSAHLFAGTIPEDNALVIDLSACFGWTGSPRFYGVIGDAIAHIHGTISNSYYPNGFLNNHWVDDHVCIAADVGSNCTDVEPSLRSAMTLILGPAAVNDDKFTLWATSQKFLDLVFNTSAGTISFPADKIVKARALVTDAYNSRALGRKQYRSLLGSLRHVVTCV</sequence>
<dbReference type="EMBL" id="JH159151">
    <property type="protein sequence ID" value="EGZ27813.1"/>
    <property type="molecule type" value="Genomic_DNA"/>
</dbReference>
<evidence type="ECO:0000313" key="2">
    <source>
        <dbReference type="EMBL" id="EGZ27813.1"/>
    </source>
</evidence>
<evidence type="ECO:0008006" key="4">
    <source>
        <dbReference type="Google" id="ProtNLM"/>
    </source>
</evidence>
<gene>
    <name evidence="2" type="ORF">PHYSODRAFT_321541</name>
</gene>
<dbReference type="AlphaFoldDB" id="G4YK51"/>
<proteinExistence type="predicted"/>
<reference evidence="2 3" key="1">
    <citation type="journal article" date="2006" name="Science">
        <title>Phytophthora genome sequences uncover evolutionary origins and mechanisms of pathogenesis.</title>
        <authorList>
            <person name="Tyler B.M."/>
            <person name="Tripathy S."/>
            <person name="Zhang X."/>
            <person name="Dehal P."/>
            <person name="Jiang R.H."/>
            <person name="Aerts A."/>
            <person name="Arredondo F.D."/>
            <person name="Baxter L."/>
            <person name="Bensasson D."/>
            <person name="Beynon J.L."/>
            <person name="Chapman J."/>
            <person name="Damasceno C.M."/>
            <person name="Dorrance A.E."/>
            <person name="Dou D."/>
            <person name="Dickerman A.W."/>
            <person name="Dubchak I.L."/>
            <person name="Garbelotto M."/>
            <person name="Gijzen M."/>
            <person name="Gordon S.G."/>
            <person name="Govers F."/>
            <person name="Grunwald N.J."/>
            <person name="Huang W."/>
            <person name="Ivors K.L."/>
            <person name="Jones R.W."/>
            <person name="Kamoun S."/>
            <person name="Krampis K."/>
            <person name="Lamour K.H."/>
            <person name="Lee M.K."/>
            <person name="McDonald W.H."/>
            <person name="Medina M."/>
            <person name="Meijer H.J."/>
            <person name="Nordberg E.K."/>
            <person name="Maclean D.J."/>
            <person name="Ospina-Giraldo M.D."/>
            <person name="Morris P.F."/>
            <person name="Phuntumart V."/>
            <person name="Putnam N.H."/>
            <person name="Rash S."/>
            <person name="Rose J.K."/>
            <person name="Sakihama Y."/>
            <person name="Salamov A.A."/>
            <person name="Savidor A."/>
            <person name="Scheuring C.F."/>
            <person name="Smith B.M."/>
            <person name="Sobral B.W."/>
            <person name="Terry A."/>
            <person name="Torto-Alalibo T.A."/>
            <person name="Win J."/>
            <person name="Xu Z."/>
            <person name="Zhang H."/>
            <person name="Grigoriev I.V."/>
            <person name="Rokhsar D.S."/>
            <person name="Boore J.L."/>
        </authorList>
    </citation>
    <scope>NUCLEOTIDE SEQUENCE [LARGE SCALE GENOMIC DNA]</scope>
    <source>
        <strain evidence="2 3">P6497</strain>
    </source>
</reference>
<keyword evidence="3" id="KW-1185">Reference proteome</keyword>
<feature type="region of interest" description="Disordered" evidence="1">
    <location>
        <begin position="81"/>
        <end position="107"/>
    </location>
</feature>
<dbReference type="PANTHER" id="PTHR33050">
    <property type="entry name" value="REVERSE TRANSCRIPTASE DOMAIN-CONTAINING PROTEIN"/>
    <property type="match status" value="1"/>
</dbReference>
<name>G4YK51_PHYSP</name>
<dbReference type="KEGG" id="psoj:PHYSODRAFT_321541"/>
<dbReference type="RefSeq" id="XP_009515088.1">
    <property type="nucleotide sequence ID" value="XM_009516793.1"/>
</dbReference>
<dbReference type="InterPro" id="IPR052055">
    <property type="entry name" value="Hepadnavirus_pol/RT"/>
</dbReference>
<evidence type="ECO:0000256" key="1">
    <source>
        <dbReference type="SAM" id="MobiDB-lite"/>
    </source>
</evidence>
<dbReference type="InParanoid" id="G4YK51"/>
<protein>
    <recommendedName>
        <fullName evidence="4">Reverse transcriptase domain-containing protein</fullName>
    </recommendedName>
</protein>
<evidence type="ECO:0000313" key="3">
    <source>
        <dbReference type="Proteomes" id="UP000002640"/>
    </source>
</evidence>
<accession>G4YK51</accession>
<dbReference type="GeneID" id="20644674"/>
<organism evidence="2 3">
    <name type="scientific">Phytophthora sojae (strain P6497)</name>
    <name type="common">Soybean stem and root rot agent</name>
    <name type="synonym">Phytophthora megasperma f. sp. glycines</name>
    <dbReference type="NCBI Taxonomy" id="1094619"/>
    <lineage>
        <taxon>Eukaryota</taxon>
        <taxon>Sar</taxon>
        <taxon>Stramenopiles</taxon>
        <taxon>Oomycota</taxon>
        <taxon>Peronosporomycetes</taxon>
        <taxon>Peronosporales</taxon>
        <taxon>Peronosporaceae</taxon>
        <taxon>Phytophthora</taxon>
    </lineage>
</organism>